<feature type="transmembrane region" description="Helical" evidence="7">
    <location>
        <begin position="73"/>
        <end position="94"/>
    </location>
</feature>
<comment type="subcellular location">
    <subcellularLocation>
        <location evidence="1">Membrane</location>
        <topology evidence="1">Multi-pass membrane protein</topology>
    </subcellularLocation>
</comment>
<evidence type="ECO:0000256" key="7">
    <source>
        <dbReference type="SAM" id="Phobius"/>
    </source>
</evidence>
<gene>
    <name evidence="8" type="ORF">KHB02_15085</name>
</gene>
<evidence type="ECO:0000256" key="5">
    <source>
        <dbReference type="ARBA" id="ARBA00023136"/>
    </source>
</evidence>
<accession>A0A942Y8T6</accession>
<evidence type="ECO:0000256" key="2">
    <source>
        <dbReference type="ARBA" id="ARBA00022475"/>
    </source>
</evidence>
<feature type="transmembrane region" description="Helical" evidence="7">
    <location>
        <begin position="115"/>
        <end position="137"/>
    </location>
</feature>
<keyword evidence="4 7" id="KW-1133">Transmembrane helix</keyword>
<reference evidence="8" key="1">
    <citation type="submission" date="2021-05" db="EMBL/GenBank/DDBJ databases">
        <title>Novel Bacillus species.</title>
        <authorList>
            <person name="Liu G."/>
        </authorList>
    </citation>
    <scope>NUCLEOTIDE SEQUENCE</scope>
    <source>
        <strain evidence="8">FJAT-50051</strain>
    </source>
</reference>
<feature type="transmembrane region" description="Helical" evidence="7">
    <location>
        <begin position="243"/>
        <end position="266"/>
    </location>
</feature>
<organism evidence="8">
    <name type="scientific">Neobacillus citreus</name>
    <dbReference type="NCBI Taxonomy" id="2833578"/>
    <lineage>
        <taxon>Bacteria</taxon>
        <taxon>Bacillati</taxon>
        <taxon>Bacillota</taxon>
        <taxon>Bacilli</taxon>
        <taxon>Bacillales</taxon>
        <taxon>Bacillaceae</taxon>
        <taxon>Neobacillus</taxon>
    </lineage>
</organism>
<dbReference type="InterPro" id="IPR003339">
    <property type="entry name" value="ABC/ECF_trnsptr_transmembrane"/>
</dbReference>
<dbReference type="AlphaFoldDB" id="A0A942Y8T6"/>
<dbReference type="PANTHER" id="PTHR34857">
    <property type="entry name" value="SLL0384 PROTEIN"/>
    <property type="match status" value="1"/>
</dbReference>
<evidence type="ECO:0000256" key="4">
    <source>
        <dbReference type="ARBA" id="ARBA00022989"/>
    </source>
</evidence>
<keyword evidence="5 7" id="KW-0472">Membrane</keyword>
<evidence type="ECO:0000313" key="8">
    <source>
        <dbReference type="EMBL" id="MBS4182721.1"/>
    </source>
</evidence>
<sequence length="268" mass="28295">MSTWTTHADPVAGTAPPVRPRRGVRGVQPVASLLGVLALGVCLVLSLDVVSAAVALGLELALLPLLRIPVRTLLLRTSPVLVAVPFTALSIALYGRPSGREWFDLGFAHVTDGSLTLALATALRVLAVGLPAVVLFIRADPTDLADGLAQILRLPARFVLGALAAIRMITLLGDDWRQLAMARRARGVADTGRIRRGASMAFALLVLALRRATTLAVAMESRGFGARGRRTWARPARFAGPEWAMIAVLVGIGVVSIVVAVCLGTWRA</sequence>
<dbReference type="InterPro" id="IPR051611">
    <property type="entry name" value="ECF_transporter_component"/>
</dbReference>
<evidence type="ECO:0000256" key="3">
    <source>
        <dbReference type="ARBA" id="ARBA00022692"/>
    </source>
</evidence>
<feature type="transmembrane region" description="Helical" evidence="7">
    <location>
        <begin position="157"/>
        <end position="176"/>
    </location>
</feature>
<evidence type="ECO:0000256" key="1">
    <source>
        <dbReference type="ARBA" id="ARBA00004141"/>
    </source>
</evidence>
<name>A0A942Y8T6_9BACI</name>
<proteinExistence type="predicted"/>
<dbReference type="CDD" id="cd16914">
    <property type="entry name" value="EcfT"/>
    <property type="match status" value="1"/>
</dbReference>
<dbReference type="EMBL" id="JAGYPE010000002">
    <property type="protein sequence ID" value="MBS4182721.1"/>
    <property type="molecule type" value="Genomic_DNA"/>
</dbReference>
<dbReference type="Pfam" id="PF02361">
    <property type="entry name" value="CbiQ"/>
    <property type="match status" value="1"/>
</dbReference>
<dbReference type="GO" id="GO:0005886">
    <property type="term" value="C:plasma membrane"/>
    <property type="evidence" value="ECO:0007669"/>
    <property type="project" value="UniProtKB-ARBA"/>
</dbReference>
<comment type="caution">
    <text evidence="8">The sequence shown here is derived from an EMBL/GenBank/DDBJ whole genome shotgun (WGS) entry which is preliminary data.</text>
</comment>
<protein>
    <submittedName>
        <fullName evidence="8">Energy-coupling factor transporter transmembrane protein EcfT</fullName>
    </submittedName>
</protein>
<evidence type="ECO:0000256" key="6">
    <source>
        <dbReference type="SAM" id="MobiDB-lite"/>
    </source>
</evidence>
<keyword evidence="3 7" id="KW-0812">Transmembrane</keyword>
<dbReference type="PANTHER" id="PTHR34857:SF2">
    <property type="entry name" value="SLL0384 PROTEIN"/>
    <property type="match status" value="1"/>
</dbReference>
<feature type="region of interest" description="Disordered" evidence="6">
    <location>
        <begin position="1"/>
        <end position="20"/>
    </location>
</feature>
<keyword evidence="2" id="KW-1003">Cell membrane</keyword>